<gene>
    <name evidence="3" type="ORF">TNIN_420161</name>
</gene>
<dbReference type="GO" id="GO:0030163">
    <property type="term" value="P:protein catabolic process"/>
    <property type="evidence" value="ECO:0007669"/>
    <property type="project" value="UniProtKB-ARBA"/>
</dbReference>
<dbReference type="OrthoDB" id="6359816at2759"/>
<dbReference type="Pfam" id="PF22486">
    <property type="entry name" value="MATH_2"/>
    <property type="match status" value="1"/>
</dbReference>
<dbReference type="Pfam" id="PF00651">
    <property type="entry name" value="BTB"/>
    <property type="match status" value="1"/>
</dbReference>
<dbReference type="SMART" id="SM00225">
    <property type="entry name" value="BTB"/>
    <property type="match status" value="1"/>
</dbReference>
<feature type="domain" description="BTB" evidence="1">
    <location>
        <begin position="332"/>
        <end position="399"/>
    </location>
</feature>
<evidence type="ECO:0000259" key="2">
    <source>
        <dbReference type="PROSITE" id="PS50144"/>
    </source>
</evidence>
<dbReference type="CDD" id="cd18186">
    <property type="entry name" value="BTB_POZ_ZBTB_KLHL-like"/>
    <property type="match status" value="1"/>
</dbReference>
<evidence type="ECO:0000313" key="3">
    <source>
        <dbReference type="EMBL" id="GFY42348.1"/>
    </source>
</evidence>
<sequence length="493" mass="56492">MCANEYVNCEHVFDWEIENFGFCWQQKKESIYSPVFSAESIENTKWRINLYPQGMEGYFVACYLYKESNDEKPLDIEIYYDFIFLNANNSVLSEICNNQDTFEKGLGYGFRKFIAKEDLILPHDILTVRCKLRSCKNTTNVVEQFARTVVRVDQKSFDWSIAEFSNMKLDEKKSLSVKLTSDGDFLNLNFFLTAGECSEKIILVSISSSLKSIKFVTVNLLLEDTEGNMLECGKKEFYCGKVENVKSIPLIFSKTKLLRKKDLYLKDDKLFLCCVCAFTTGIAYEGVGKTISGNFDSMHKNTKTLHGTATEEKHIGCLKDDVRSLYNDLALSDMALCTDTKSYPAHIAILCARSPVFKAMFTSDMKEGNKSKVDILDLNDDTVQRMLLYMYTDTLENLQWESALLLYKAADKYNIMSLRNQCASFIERHLTPTNVCEALALADLHQDEDFKSILQNYIVKNQGEVLNLNMWKVFMKSNSELAAESLLKICMEE</sequence>
<dbReference type="InterPro" id="IPR002083">
    <property type="entry name" value="MATH/TRAF_dom"/>
</dbReference>
<proteinExistence type="predicted"/>
<dbReference type="PANTHER" id="PTHR24413">
    <property type="entry name" value="SPECKLE-TYPE POZ PROTEIN"/>
    <property type="match status" value="1"/>
</dbReference>
<dbReference type="AlphaFoldDB" id="A0A8X7BT80"/>
<organism evidence="3 4">
    <name type="scientific">Trichonephila inaurata madagascariensis</name>
    <dbReference type="NCBI Taxonomy" id="2747483"/>
    <lineage>
        <taxon>Eukaryota</taxon>
        <taxon>Metazoa</taxon>
        <taxon>Ecdysozoa</taxon>
        <taxon>Arthropoda</taxon>
        <taxon>Chelicerata</taxon>
        <taxon>Arachnida</taxon>
        <taxon>Araneae</taxon>
        <taxon>Araneomorphae</taxon>
        <taxon>Entelegynae</taxon>
        <taxon>Araneoidea</taxon>
        <taxon>Nephilidae</taxon>
        <taxon>Trichonephila</taxon>
        <taxon>Trichonephila inaurata</taxon>
    </lineage>
</organism>
<dbReference type="SUPFAM" id="SSF54695">
    <property type="entry name" value="POZ domain"/>
    <property type="match status" value="1"/>
</dbReference>
<dbReference type="InterPro" id="IPR000210">
    <property type="entry name" value="BTB/POZ_dom"/>
</dbReference>
<evidence type="ECO:0000259" key="1">
    <source>
        <dbReference type="PROSITE" id="PS50097"/>
    </source>
</evidence>
<keyword evidence="4" id="KW-1185">Reference proteome</keyword>
<dbReference type="CDD" id="cd00121">
    <property type="entry name" value="MATH"/>
    <property type="match status" value="1"/>
</dbReference>
<dbReference type="Gene3D" id="2.60.210.10">
    <property type="entry name" value="Apoptosis, Tumor Necrosis Factor Receptor Associated Protein 2, Chain A"/>
    <property type="match status" value="1"/>
</dbReference>
<evidence type="ECO:0000313" key="4">
    <source>
        <dbReference type="Proteomes" id="UP000886998"/>
    </source>
</evidence>
<accession>A0A8X7BT80</accession>
<dbReference type="Gene3D" id="1.25.40.420">
    <property type="match status" value="1"/>
</dbReference>
<dbReference type="InterPro" id="IPR008974">
    <property type="entry name" value="TRAF-like"/>
</dbReference>
<protein>
    <recommendedName>
        <fullName evidence="5">Speckle-type POZ protein</fullName>
    </recommendedName>
</protein>
<name>A0A8X7BT80_9ARAC</name>
<comment type="caution">
    <text evidence="3">The sequence shown here is derived from an EMBL/GenBank/DDBJ whole genome shotgun (WGS) entry which is preliminary data.</text>
</comment>
<dbReference type="SUPFAM" id="SSF49599">
    <property type="entry name" value="TRAF domain-like"/>
    <property type="match status" value="1"/>
</dbReference>
<reference evidence="3" key="1">
    <citation type="submission" date="2020-08" db="EMBL/GenBank/DDBJ databases">
        <title>Multicomponent nature underlies the extraordinary mechanical properties of spider dragline silk.</title>
        <authorList>
            <person name="Kono N."/>
            <person name="Nakamura H."/>
            <person name="Mori M."/>
            <person name="Yoshida Y."/>
            <person name="Ohtoshi R."/>
            <person name="Malay A.D."/>
            <person name="Moran D.A.P."/>
            <person name="Tomita M."/>
            <person name="Numata K."/>
            <person name="Arakawa K."/>
        </authorList>
    </citation>
    <scope>NUCLEOTIDE SEQUENCE</scope>
</reference>
<dbReference type="EMBL" id="BMAV01003028">
    <property type="protein sequence ID" value="GFY42348.1"/>
    <property type="molecule type" value="Genomic_DNA"/>
</dbReference>
<dbReference type="Proteomes" id="UP000886998">
    <property type="component" value="Unassembled WGS sequence"/>
</dbReference>
<dbReference type="Gene3D" id="3.30.710.10">
    <property type="entry name" value="Potassium Channel Kv1.1, Chain A"/>
    <property type="match status" value="1"/>
</dbReference>
<dbReference type="PROSITE" id="PS50097">
    <property type="entry name" value="BTB"/>
    <property type="match status" value="1"/>
</dbReference>
<dbReference type="InterPro" id="IPR011333">
    <property type="entry name" value="SKP1/BTB/POZ_sf"/>
</dbReference>
<feature type="domain" description="MATH" evidence="2">
    <location>
        <begin position="10"/>
        <end position="132"/>
    </location>
</feature>
<dbReference type="PROSITE" id="PS50144">
    <property type="entry name" value="MATH"/>
    <property type="match status" value="1"/>
</dbReference>
<evidence type="ECO:0008006" key="5">
    <source>
        <dbReference type="Google" id="ProtNLM"/>
    </source>
</evidence>
<dbReference type="SMART" id="SM00061">
    <property type="entry name" value="MATH"/>
    <property type="match status" value="1"/>
</dbReference>